<accession>A0ABP1RD76</accession>
<evidence type="ECO:0000313" key="2">
    <source>
        <dbReference type="EMBL" id="CAL8126508.1"/>
    </source>
</evidence>
<protein>
    <recommendedName>
        <fullName evidence="4">EF-hand domain-containing protein</fullName>
    </recommendedName>
</protein>
<dbReference type="PANTHER" id="PTHR36300">
    <property type="entry name" value="RAW, ISOFORM A"/>
    <property type="match status" value="1"/>
</dbReference>
<dbReference type="InterPro" id="IPR011992">
    <property type="entry name" value="EF-hand-dom_pair"/>
</dbReference>
<feature type="region of interest" description="Disordered" evidence="1">
    <location>
        <begin position="340"/>
        <end position="370"/>
    </location>
</feature>
<dbReference type="Pfam" id="PF15891">
    <property type="entry name" value="Nuc_deoxyri_tr2"/>
    <property type="match status" value="2"/>
</dbReference>
<feature type="region of interest" description="Disordered" evidence="1">
    <location>
        <begin position="64"/>
        <end position="83"/>
    </location>
</feature>
<gene>
    <name evidence="2" type="ORF">ODALV1_LOCUS21428</name>
</gene>
<dbReference type="Proteomes" id="UP001642540">
    <property type="component" value="Unassembled WGS sequence"/>
</dbReference>
<sequence length="598" mass="67225">MDLCSSKSAVYEMLLYPGKCKNLNGTTPHINNNNNHENSDVVNQSFIKIEDFAFPDMKRQYAGVDNDHEEGHSPDTAPATKIPHNEKLPTVEEFTSKYVDDCLSVLADKTPECEVFLGGSCNPTTWRRDIAVPRLKDKGITYFNPQVTDWKPALIELEHHAKENADVLFYVIDSQTRAVVVMIEVAYLVARKRKVVLVISGIKGPGSPISNEPISQIEYEDLTFGQLTLQYLVERHGVPVFNDIETALIFTEKVLRDKISPKISALPQLDQSVQVAHLQNSNWKNWICSHLQKAFDSLDTTKSGEISLSDVKKAYWILTNRELTKNEVEKALDGIKDLATSANTPAPSVTQTQESITSGKPEGRNSNGLNGSKLNFDQFCCIMSELIHHRYRNSIRKNSGLPAGKTEYFVNNVSTVLKRLLDNVPSSQSLSQCTRSGNSEETSRSQPLYDVYLGGDCSPDDNWRTEKAIPILEEHKLTYYNPEVNSLSRRFVPIDVSTVENYKVLLFNIPSSSRSVENMLTASYYFGLGYQVVLCIRHLKDDCKIDDEKLSSVAIKDYNRGRSYLADMARREGVPVFEDINEALECVLEKCQNPTVSS</sequence>
<proteinExistence type="predicted"/>
<dbReference type="Gene3D" id="3.40.50.450">
    <property type="match status" value="2"/>
</dbReference>
<dbReference type="EMBL" id="CAXLJM020000072">
    <property type="protein sequence ID" value="CAL8126508.1"/>
    <property type="molecule type" value="Genomic_DNA"/>
</dbReference>
<dbReference type="SUPFAM" id="SSF47473">
    <property type="entry name" value="EF-hand"/>
    <property type="match status" value="1"/>
</dbReference>
<keyword evidence="3" id="KW-1185">Reference proteome</keyword>
<dbReference type="PANTHER" id="PTHR36300:SF1">
    <property type="entry name" value="RAW, ISOFORM A"/>
    <property type="match status" value="1"/>
</dbReference>
<evidence type="ECO:0000256" key="1">
    <source>
        <dbReference type="SAM" id="MobiDB-lite"/>
    </source>
</evidence>
<name>A0ABP1RD76_9HEXA</name>
<dbReference type="InterPro" id="IPR039470">
    <property type="entry name" value="Nuc_deoxyri_tr2"/>
</dbReference>
<feature type="compositionally biased region" description="Basic and acidic residues" evidence="1">
    <location>
        <begin position="64"/>
        <end position="73"/>
    </location>
</feature>
<evidence type="ECO:0008006" key="4">
    <source>
        <dbReference type="Google" id="ProtNLM"/>
    </source>
</evidence>
<dbReference type="Gene3D" id="1.10.238.10">
    <property type="entry name" value="EF-hand"/>
    <property type="match status" value="1"/>
</dbReference>
<organism evidence="2 3">
    <name type="scientific">Orchesella dallaii</name>
    <dbReference type="NCBI Taxonomy" id="48710"/>
    <lineage>
        <taxon>Eukaryota</taxon>
        <taxon>Metazoa</taxon>
        <taxon>Ecdysozoa</taxon>
        <taxon>Arthropoda</taxon>
        <taxon>Hexapoda</taxon>
        <taxon>Collembola</taxon>
        <taxon>Entomobryomorpha</taxon>
        <taxon>Entomobryoidea</taxon>
        <taxon>Orchesellidae</taxon>
        <taxon>Orchesellinae</taxon>
        <taxon>Orchesella</taxon>
    </lineage>
</organism>
<reference evidence="2 3" key="1">
    <citation type="submission" date="2024-08" db="EMBL/GenBank/DDBJ databases">
        <authorList>
            <person name="Cucini C."/>
            <person name="Frati F."/>
        </authorList>
    </citation>
    <scope>NUCLEOTIDE SEQUENCE [LARGE SCALE GENOMIC DNA]</scope>
</reference>
<comment type="caution">
    <text evidence="2">The sequence shown here is derived from an EMBL/GenBank/DDBJ whole genome shotgun (WGS) entry which is preliminary data.</text>
</comment>
<evidence type="ECO:0000313" key="3">
    <source>
        <dbReference type="Proteomes" id="UP001642540"/>
    </source>
</evidence>